<dbReference type="EMBL" id="AMQN01002299">
    <property type="status" value="NOT_ANNOTATED_CDS"/>
    <property type="molecule type" value="Genomic_DNA"/>
</dbReference>
<protein>
    <recommendedName>
        <fullName evidence="3">acid phosphatase</fullName>
        <ecNumber evidence="3">3.1.3.2</ecNumber>
    </recommendedName>
</protein>
<accession>R7TRK3</accession>
<keyword evidence="6" id="KW-1015">Disulfide bond</keyword>
<dbReference type="InterPro" id="IPR029033">
    <property type="entry name" value="His_PPase_superfam"/>
</dbReference>
<proteinExistence type="inferred from homology"/>
<dbReference type="InterPro" id="IPR050645">
    <property type="entry name" value="Histidine_acid_phosphatase"/>
</dbReference>
<sequence>MGVAFQRSFLIFLVLSVLLQSWSVYADDTNHLLLVQALYRHGDRSPVSTFPNDPVSESVWPQGLGQLTQKGMQQHYKLGQYLRQRYIEGQPYKFLSEAYKKNEIMINSTDYDRTLMSAYSNLAGFYPPKGDQIWKTELKWQPIPVHTKPLDMDHVLYMDNYCPTYMKHYAEALNSDVVKKHEAENAEFYSFLEEKSGFPKVSIENTWMIYDTLFCESQHNHALPDWAAQQWKNSSLTVMQKMAANDGLQFDIKYDHPVQRRLKGGSLLKAVIDNMQMKVTSTLTPATMKAFIYSAHDSTVSAFLSAMQVFNKRLPPYTACVLVELHAVNDIPHVKVLYGNSTAGEPYVLSIPGCAELCPLPKFIELTKESIPDDWVEECGLGSGFPKLSKMHIIIIASISAVVLVTIIATIVGVIYRRKLNSNFTPYFGLNTNT</sequence>
<dbReference type="Proteomes" id="UP000014760">
    <property type="component" value="Unassembled WGS sequence"/>
</dbReference>
<dbReference type="PROSITE" id="PS00616">
    <property type="entry name" value="HIS_ACID_PHOSPHAT_1"/>
    <property type="match status" value="1"/>
</dbReference>
<organism evidence="10">
    <name type="scientific">Capitella teleta</name>
    <name type="common">Polychaete worm</name>
    <dbReference type="NCBI Taxonomy" id="283909"/>
    <lineage>
        <taxon>Eukaryota</taxon>
        <taxon>Metazoa</taxon>
        <taxon>Spiralia</taxon>
        <taxon>Lophotrochozoa</taxon>
        <taxon>Annelida</taxon>
        <taxon>Polychaeta</taxon>
        <taxon>Sedentaria</taxon>
        <taxon>Scolecida</taxon>
        <taxon>Capitellidae</taxon>
        <taxon>Capitella</taxon>
    </lineage>
</organism>
<feature type="chain" id="PRO_5008787273" description="acid phosphatase" evidence="9">
    <location>
        <begin position="27"/>
        <end position="434"/>
    </location>
</feature>
<keyword evidence="8" id="KW-1133">Transmembrane helix</keyword>
<feature type="signal peptide" evidence="9">
    <location>
        <begin position="1"/>
        <end position="26"/>
    </location>
</feature>
<evidence type="ECO:0000256" key="1">
    <source>
        <dbReference type="ARBA" id="ARBA00000032"/>
    </source>
</evidence>
<dbReference type="PANTHER" id="PTHR11567:SF211">
    <property type="entry name" value="PROSTATIC ACID PHOSPHATASE"/>
    <property type="match status" value="1"/>
</dbReference>
<dbReference type="PANTHER" id="PTHR11567">
    <property type="entry name" value="ACID PHOSPHATASE-RELATED"/>
    <property type="match status" value="1"/>
</dbReference>
<evidence type="ECO:0000256" key="5">
    <source>
        <dbReference type="ARBA" id="ARBA00022801"/>
    </source>
</evidence>
<keyword evidence="12" id="KW-1185">Reference proteome</keyword>
<keyword evidence="4 9" id="KW-0732">Signal</keyword>
<evidence type="ECO:0000256" key="2">
    <source>
        <dbReference type="ARBA" id="ARBA00005375"/>
    </source>
</evidence>
<dbReference type="AlphaFoldDB" id="R7TRK3"/>
<evidence type="ECO:0000256" key="7">
    <source>
        <dbReference type="ARBA" id="ARBA00023180"/>
    </source>
</evidence>
<dbReference type="InterPro" id="IPR000560">
    <property type="entry name" value="His_Pase_clade-2"/>
</dbReference>
<feature type="transmembrane region" description="Helical" evidence="8">
    <location>
        <begin position="393"/>
        <end position="416"/>
    </location>
</feature>
<keyword evidence="5" id="KW-0378">Hydrolase</keyword>
<dbReference type="STRING" id="283909.R7TRK3"/>
<gene>
    <name evidence="10" type="ORF">CAPTEDRAFT_226537</name>
</gene>
<keyword evidence="7" id="KW-0325">Glycoprotein</keyword>
<keyword evidence="8" id="KW-0472">Membrane</keyword>
<evidence type="ECO:0000256" key="4">
    <source>
        <dbReference type="ARBA" id="ARBA00022729"/>
    </source>
</evidence>
<evidence type="ECO:0000313" key="10">
    <source>
        <dbReference type="EMBL" id="ELT96207.1"/>
    </source>
</evidence>
<comment type="similarity">
    <text evidence="2">Belongs to the histidine acid phosphatase family.</text>
</comment>
<dbReference type="GO" id="GO:0003993">
    <property type="term" value="F:acid phosphatase activity"/>
    <property type="evidence" value="ECO:0007669"/>
    <property type="project" value="UniProtKB-EC"/>
</dbReference>
<dbReference type="HOGENOM" id="CLU_030431_1_1_1"/>
<evidence type="ECO:0000256" key="8">
    <source>
        <dbReference type="SAM" id="Phobius"/>
    </source>
</evidence>
<reference evidence="10 12" key="2">
    <citation type="journal article" date="2013" name="Nature">
        <title>Insights into bilaterian evolution from three spiralian genomes.</title>
        <authorList>
            <person name="Simakov O."/>
            <person name="Marletaz F."/>
            <person name="Cho S.J."/>
            <person name="Edsinger-Gonzales E."/>
            <person name="Havlak P."/>
            <person name="Hellsten U."/>
            <person name="Kuo D.H."/>
            <person name="Larsson T."/>
            <person name="Lv J."/>
            <person name="Arendt D."/>
            <person name="Savage R."/>
            <person name="Osoegawa K."/>
            <person name="de Jong P."/>
            <person name="Grimwood J."/>
            <person name="Chapman J.A."/>
            <person name="Shapiro H."/>
            <person name="Aerts A."/>
            <person name="Otillar R.P."/>
            <person name="Terry A.Y."/>
            <person name="Boore J.L."/>
            <person name="Grigoriev I.V."/>
            <person name="Lindberg D.R."/>
            <person name="Seaver E.C."/>
            <person name="Weisblat D.A."/>
            <person name="Putnam N.H."/>
            <person name="Rokhsar D.S."/>
        </authorList>
    </citation>
    <scope>NUCLEOTIDE SEQUENCE</scope>
    <source>
        <strain evidence="10 12">I ESC-2004</strain>
    </source>
</reference>
<reference evidence="12" key="1">
    <citation type="submission" date="2012-12" db="EMBL/GenBank/DDBJ databases">
        <authorList>
            <person name="Hellsten U."/>
            <person name="Grimwood J."/>
            <person name="Chapman J.A."/>
            <person name="Shapiro H."/>
            <person name="Aerts A."/>
            <person name="Otillar R.P."/>
            <person name="Terry A.Y."/>
            <person name="Boore J.L."/>
            <person name="Simakov O."/>
            <person name="Marletaz F."/>
            <person name="Cho S.-J."/>
            <person name="Edsinger-Gonzales E."/>
            <person name="Havlak P."/>
            <person name="Kuo D.-H."/>
            <person name="Larsson T."/>
            <person name="Lv J."/>
            <person name="Arendt D."/>
            <person name="Savage R."/>
            <person name="Osoegawa K."/>
            <person name="de Jong P."/>
            <person name="Lindberg D.R."/>
            <person name="Seaver E.C."/>
            <person name="Weisblat D.A."/>
            <person name="Putnam N.H."/>
            <person name="Grigoriev I.V."/>
            <person name="Rokhsar D.S."/>
        </authorList>
    </citation>
    <scope>NUCLEOTIDE SEQUENCE</scope>
    <source>
        <strain evidence="12">I ESC-2004</strain>
    </source>
</reference>
<dbReference type="SUPFAM" id="SSF53254">
    <property type="entry name" value="Phosphoglycerate mutase-like"/>
    <property type="match status" value="1"/>
</dbReference>
<dbReference type="FunCoup" id="R7TRK3">
    <property type="interactions" value="580"/>
</dbReference>
<dbReference type="OrthoDB" id="5821688at2759"/>
<comment type="catalytic activity">
    <reaction evidence="1">
        <text>a phosphate monoester + H2O = an alcohol + phosphate</text>
        <dbReference type="Rhea" id="RHEA:15017"/>
        <dbReference type="ChEBI" id="CHEBI:15377"/>
        <dbReference type="ChEBI" id="CHEBI:30879"/>
        <dbReference type="ChEBI" id="CHEBI:43474"/>
        <dbReference type="ChEBI" id="CHEBI:67140"/>
        <dbReference type="EC" id="3.1.3.2"/>
    </reaction>
</comment>
<evidence type="ECO:0000256" key="6">
    <source>
        <dbReference type="ARBA" id="ARBA00023157"/>
    </source>
</evidence>
<dbReference type="OMA" id="TYDTLHC"/>
<evidence type="ECO:0000256" key="3">
    <source>
        <dbReference type="ARBA" id="ARBA00012646"/>
    </source>
</evidence>
<dbReference type="EMBL" id="KB308885">
    <property type="protein sequence ID" value="ELT96207.1"/>
    <property type="molecule type" value="Genomic_DNA"/>
</dbReference>
<evidence type="ECO:0000313" key="11">
    <source>
        <dbReference type="EnsemblMetazoa" id="CapteP226537"/>
    </source>
</evidence>
<dbReference type="EnsemblMetazoa" id="CapteT226537">
    <property type="protein sequence ID" value="CapteP226537"/>
    <property type="gene ID" value="CapteG226537"/>
</dbReference>
<dbReference type="Gene3D" id="3.40.50.1240">
    <property type="entry name" value="Phosphoglycerate mutase-like"/>
    <property type="match status" value="1"/>
</dbReference>
<keyword evidence="8" id="KW-0812">Transmembrane</keyword>
<name>R7TRK3_CAPTE</name>
<reference evidence="11" key="3">
    <citation type="submission" date="2015-06" db="UniProtKB">
        <authorList>
            <consortium name="EnsemblMetazoa"/>
        </authorList>
    </citation>
    <scope>IDENTIFICATION</scope>
</reference>
<dbReference type="EC" id="3.1.3.2" evidence="3"/>
<dbReference type="CDD" id="cd07061">
    <property type="entry name" value="HP_HAP_like"/>
    <property type="match status" value="1"/>
</dbReference>
<evidence type="ECO:0000256" key="9">
    <source>
        <dbReference type="SAM" id="SignalP"/>
    </source>
</evidence>
<evidence type="ECO:0000313" key="12">
    <source>
        <dbReference type="Proteomes" id="UP000014760"/>
    </source>
</evidence>
<dbReference type="Pfam" id="PF00328">
    <property type="entry name" value="His_Phos_2"/>
    <property type="match status" value="1"/>
</dbReference>
<dbReference type="InterPro" id="IPR033379">
    <property type="entry name" value="Acid_Pase_AS"/>
</dbReference>